<reference evidence="2" key="2">
    <citation type="journal article" date="2014" name="PLoS ONE">
        <title>Insights from the genome annotation of Elizabethkingia anophelis from the malaria vector Anopheles gambiae.</title>
        <authorList>
            <person name="Kukutla P."/>
            <person name="Lindberg B.G."/>
            <person name="Pei D."/>
            <person name="Rayl M."/>
            <person name="Yu W."/>
            <person name="Steritz M."/>
            <person name="Faye I."/>
            <person name="Xu J."/>
        </authorList>
    </citation>
    <scope>NUCLEOTIDE SEQUENCE</scope>
</reference>
<reference evidence="2" key="4">
    <citation type="journal article" date="2016" name="Sci. Rep.">
        <title>Genomic epidemiology and global diversity of the emerging bacterial pathogen Elizabethkingia anophelis.</title>
        <authorList>
            <person name="Breurec S."/>
            <person name="Criscuolo A."/>
            <person name="Diancourt L."/>
            <person name="Rendueles O."/>
            <person name="Vandenbogaert M."/>
            <person name="Passet V."/>
            <person name="Caro V."/>
            <person name="Rocha E.P."/>
            <person name="Touchon M."/>
            <person name="Brisse S."/>
        </authorList>
    </citation>
    <scope>NUCLEOTIDE SEQUENCE</scope>
</reference>
<dbReference type="EMBL" id="BK010602">
    <property type="protein sequence ID" value="DAC75267.1"/>
    <property type="molecule type" value="Genomic_DNA"/>
</dbReference>
<evidence type="ECO:0000313" key="2">
    <source>
        <dbReference type="EMBL" id="DAC75267.1"/>
    </source>
</evidence>
<dbReference type="EMBL" id="NWGY01000001">
    <property type="protein sequence ID" value="MDV3662665.1"/>
    <property type="molecule type" value="Genomic_DNA"/>
</dbReference>
<accession>A0A455ZEJ8</accession>
<reference evidence="2" key="6">
    <citation type="journal article" date="2017" name="Nat. Commun.">
        <title>Evolutionary dynamics and genomic features of the Elizabethkingia anophelis 2015 to 2016 Wisconsin outbreak strain.</title>
        <authorList>
            <person name="Perrin A."/>
            <person name="Larsonneur E."/>
            <person name="Nicholson A.C."/>
            <person name="Edwards D.J."/>
            <person name="Gundlach K.M."/>
            <person name="Whitney A.M."/>
            <person name="Gulvik C.A."/>
            <person name="Bell M.E."/>
            <person name="Rendueles O."/>
            <person name="Cury J."/>
            <person name="Hugon P."/>
            <person name="Clermont D."/>
            <person name="Enouf V."/>
            <person name="Loparev V."/>
            <person name="Juieng P."/>
            <person name="Monson T."/>
            <person name="Warshauer D."/>
            <person name="Elbadawi L.I."/>
            <person name="Walters M.S."/>
            <person name="Crist M.B."/>
            <person name="Noble-Wang J."/>
            <person name="Borlaug G."/>
            <person name="Rocha E.P.C."/>
            <person name="Criscuolo A."/>
            <person name="Touchon M."/>
            <person name="Davis J.P."/>
            <person name="Holt K.E."/>
            <person name="McQuiston J.R."/>
            <person name="Brisse S."/>
        </authorList>
    </citation>
    <scope>NUCLEOTIDE SEQUENCE</scope>
</reference>
<dbReference type="EMBL" id="BK010598">
    <property type="protein sequence ID" value="DAC75041.1"/>
    <property type="molecule type" value="Genomic_DNA"/>
</dbReference>
<reference evidence="2" key="7">
    <citation type="journal article" date="2017" name="Sci. Rep.">
        <title>Genomic features, phylogenetic relationships, and comparative genomics of Elizabethkingia anophelis strain EM361-97 isolated in Taiwan.</title>
        <authorList>
            <person name="Lin J.N."/>
            <person name="Lai C.H."/>
            <person name="Yang C.H."/>
            <person name="Huang Y.H."/>
            <person name="Lin H.H."/>
        </authorList>
    </citation>
    <scope>NUCLEOTIDE SEQUENCE</scope>
</reference>
<organism evidence="2">
    <name type="scientific">Elizabethkingia anophelis</name>
    <dbReference type="NCBI Taxonomy" id="1117645"/>
    <lineage>
        <taxon>Bacteria</taxon>
        <taxon>Pseudomonadati</taxon>
        <taxon>Bacteroidota</taxon>
        <taxon>Flavobacteriia</taxon>
        <taxon>Flavobacteriales</taxon>
        <taxon>Weeksellaceae</taxon>
        <taxon>Elizabethkingia</taxon>
    </lineage>
</organism>
<evidence type="ECO:0000256" key="1">
    <source>
        <dbReference type="SAM" id="MobiDB-lite"/>
    </source>
</evidence>
<reference evidence="3" key="9">
    <citation type="submission" date="2023-02" db="EMBL/GenBank/DDBJ databases">
        <title>Elizabethkingia anophelis draft genomes.</title>
        <authorList>
            <person name="Nicholson A.C."/>
            <person name="Whitney A.M."/>
            <person name="Humrighouse B.W."/>
            <person name="Villarma A."/>
            <person name="Bell M."/>
            <person name="Mcquiston J."/>
        </authorList>
    </citation>
    <scope>NUCLEOTIDE SEQUENCE</scope>
    <source>
        <strain evidence="3">B4955</strain>
    </source>
</reference>
<reference evidence="2" key="1">
    <citation type="journal article" date="2014" name="Genome Biol. Evol.">
        <title>Comparative genomic analysis of malaria mosquito vector-associated novel pathogen Elizabethkingia anophelis.</title>
        <authorList>
            <person name="Teo J."/>
            <person name="Tan S.Y."/>
            <person name="Liu Y."/>
            <person name="Tay M."/>
            <person name="Ding Y."/>
            <person name="Li Y."/>
            <person name="Kjelleberg S."/>
            <person name="Givskov M."/>
            <person name="Lin R.T."/>
            <person name="Yang L."/>
        </authorList>
    </citation>
    <scope>NUCLEOTIDE SEQUENCE</scope>
</reference>
<sequence length="206" mass="22936">MEILILICLILIIMLLAKDKIIIHKRVGKNSPPLSPDPDMQDVMGKPKERPVLSTTVNESQSEKEDHIPATFESESNENALAKPQEEPGDVSGEIIDLTDEEDEWNRYGIASEDNGFAQGVTFEELSIASVLLQKDKMEPHQMEETAAIVQKIQGTELFSLLENSIENASQHIARLLDNSLYPETEAGSSNLRNNSLDDFDIGEFV</sequence>
<reference evidence="2" key="3">
    <citation type="journal article" date="2016" name="Genome Announc.">
        <title>Complete Genome Sequences of Four Strains from the 2015-2016 Elizabethkingia anophelis Outbreak.</title>
        <authorList>
            <person name="Nicholson A.C."/>
            <person name="Whitney A.M."/>
            <person name="Emery B.D."/>
            <person name="Bell M.E."/>
            <person name="Gartin J.T."/>
            <person name="Humrighouse B.W."/>
            <person name="Loparev V.N."/>
            <person name="Batra D."/>
            <person name="Sheth M."/>
            <person name="Rowe L.A."/>
            <person name="Juieng P."/>
            <person name="Knipe K."/>
            <person name="Gulvik C."/>
            <person name="McQuiston J.R."/>
        </authorList>
    </citation>
    <scope>NUCLEOTIDE SEQUENCE</scope>
</reference>
<dbReference type="AlphaFoldDB" id="A0A455ZEJ8"/>
<protein>
    <submittedName>
        <fullName evidence="3">Conjugal transfer protein TraD</fullName>
    </submittedName>
    <submittedName>
        <fullName evidence="2">Conjugative transposon protein TraD</fullName>
    </submittedName>
</protein>
<reference evidence="2" key="8">
    <citation type="journal article" date="2018" name="J. ISSAAS">
        <title>In Silico Identification of Three Types of Integrative and Conjugative Elements (ICEs) in Elizabethkingia anophelis Strains Isolated from Around the World.</title>
        <authorList>
            <person name="Xu J."/>
            <person name="Pei D."/>
            <person name="Nicholson A."/>
            <person name="Lan Y."/>
            <person name="Xia Q."/>
        </authorList>
    </citation>
    <scope>NUCLEOTIDE SEQUENCE</scope>
</reference>
<dbReference type="RefSeq" id="WP_047034046.1">
    <property type="nucleotide sequence ID" value="NZ_CP077751.1"/>
</dbReference>
<gene>
    <name evidence="2" type="primary">traD</name>
    <name evidence="3" type="ORF">CMU51_01155</name>
</gene>
<name>A0A455ZEJ8_9FLAO</name>
<reference evidence="2" key="5">
    <citation type="journal article" date="2017" name="Genome Announc.">
        <title>Complete Circularized Genome Sequences of Four Strains of Elizabethkingia anophelis, Including Two Novel Strains Isolated from Wild-Caught Anopheles sinensis.</title>
        <authorList>
            <person name="Pei D."/>
            <person name="Nicholson A.C."/>
            <person name="Jiang J."/>
            <person name="Chen H."/>
            <person name="Whitney A.M."/>
            <person name="Villarma A."/>
            <person name="Bell M."/>
            <person name="Humrighouse B."/>
            <person name="Rowe L.A."/>
            <person name="Sheth M."/>
            <person name="Batra D."/>
            <person name="Juieng P."/>
            <person name="Loparev V.N."/>
            <person name="McQuiston J.R."/>
            <person name="Lan Y."/>
            <person name="Ma Y."/>
            <person name="Xu J."/>
        </authorList>
    </citation>
    <scope>NUCLEOTIDE SEQUENCE</scope>
</reference>
<feature type="region of interest" description="Disordered" evidence="1">
    <location>
        <begin position="28"/>
        <end position="92"/>
    </location>
</feature>
<evidence type="ECO:0000313" key="3">
    <source>
        <dbReference type="EMBL" id="MDV3662665.1"/>
    </source>
</evidence>
<proteinExistence type="predicted"/>
<dbReference type="Proteomes" id="UP001189000">
    <property type="component" value="Unassembled WGS sequence"/>
</dbReference>